<proteinExistence type="predicted"/>
<protein>
    <submittedName>
        <fullName evidence="1">DUF3310 domain-containing protein</fullName>
    </submittedName>
</protein>
<name>A0AB39VBG0_9FUSO</name>
<dbReference type="KEGG" id="lmes:AB8B23_03170"/>
<dbReference type="AlphaFoldDB" id="A0AB39VBG0"/>
<accession>A0AB39VBG0</accession>
<reference evidence="1" key="1">
    <citation type="submission" date="2024-07" db="EMBL/GenBank/DDBJ databases">
        <authorList>
            <person name="Li X.-J."/>
            <person name="Wang X."/>
        </authorList>
    </citation>
    <scope>NUCLEOTIDE SEQUENCE</scope>
    <source>
        <strain evidence="1">HSP-342</strain>
    </source>
</reference>
<organism evidence="1">
    <name type="scientific">Leptotrichia mesophila</name>
    <dbReference type="NCBI Taxonomy" id="3239303"/>
    <lineage>
        <taxon>Bacteria</taxon>
        <taxon>Fusobacteriati</taxon>
        <taxon>Fusobacteriota</taxon>
        <taxon>Fusobacteriia</taxon>
        <taxon>Fusobacteriales</taxon>
        <taxon>Leptotrichiaceae</taxon>
        <taxon>Leptotrichia</taxon>
    </lineage>
</organism>
<gene>
    <name evidence="1" type="ORF">AB8B23_03170</name>
</gene>
<dbReference type="EMBL" id="CP165646">
    <property type="protein sequence ID" value="XDU65171.1"/>
    <property type="molecule type" value="Genomic_DNA"/>
</dbReference>
<sequence length="71" mass="8161">MKNDNVNSPNHYKLDGLEVEAIDVIKATVKDFNSFCHGNIIKYVLRANKKNGIEDFKKAKKYIEMMIGDEN</sequence>
<dbReference type="RefSeq" id="WP_369713366.1">
    <property type="nucleotide sequence ID" value="NZ_CP165646.1"/>
</dbReference>
<evidence type="ECO:0000313" key="1">
    <source>
        <dbReference type="EMBL" id="XDU65171.1"/>
    </source>
</evidence>
<dbReference type="Pfam" id="PF11753">
    <property type="entry name" value="DUF3310"/>
    <property type="match status" value="1"/>
</dbReference>
<dbReference type="InterPro" id="IPR021739">
    <property type="entry name" value="SaV-like"/>
</dbReference>